<dbReference type="EMBL" id="BAFE01000003">
    <property type="protein sequence ID" value="GAB47115.1"/>
    <property type="molecule type" value="Genomic_DNA"/>
</dbReference>
<reference evidence="2 3" key="1">
    <citation type="submission" date="2012-02" db="EMBL/GenBank/DDBJ databases">
        <title>Whole genome shotgun sequence of Mobilicoccus pelagius NBRC 104925.</title>
        <authorList>
            <person name="Yoshida Y."/>
            <person name="Hosoyama A."/>
            <person name="Tsuchikane K."/>
            <person name="Katsumata H."/>
            <person name="Yamazaki S."/>
            <person name="Fujita N."/>
        </authorList>
    </citation>
    <scope>NUCLEOTIDE SEQUENCE [LARGE SCALE GENOMIC DNA]</scope>
    <source>
        <strain evidence="2 3">NBRC 104925</strain>
    </source>
</reference>
<dbReference type="OrthoDB" id="3729831at2"/>
<organism evidence="2 3">
    <name type="scientific">Mobilicoccus pelagius NBRC 104925</name>
    <dbReference type="NCBI Taxonomy" id="1089455"/>
    <lineage>
        <taxon>Bacteria</taxon>
        <taxon>Bacillati</taxon>
        <taxon>Actinomycetota</taxon>
        <taxon>Actinomycetes</taxon>
        <taxon>Micrococcales</taxon>
        <taxon>Dermatophilaceae</taxon>
        <taxon>Mobilicoccus</taxon>
    </lineage>
</organism>
<dbReference type="eggNOG" id="COG2367">
    <property type="taxonomic scope" value="Bacteria"/>
</dbReference>
<dbReference type="SUPFAM" id="SSF56601">
    <property type="entry name" value="beta-lactamase/transpeptidase-like"/>
    <property type="match status" value="1"/>
</dbReference>
<accession>H5UN07</accession>
<proteinExistence type="predicted"/>
<dbReference type="Proteomes" id="UP000004367">
    <property type="component" value="Unassembled WGS sequence"/>
</dbReference>
<name>H5UN07_9MICO</name>
<dbReference type="STRING" id="1089455.MOPEL_003_01400"/>
<keyword evidence="3" id="KW-1185">Reference proteome</keyword>
<gene>
    <name evidence="2" type="ORF">MOPEL_003_01400</name>
</gene>
<dbReference type="RefSeq" id="WP_009481013.1">
    <property type="nucleotide sequence ID" value="NZ_BAFE01000003.1"/>
</dbReference>
<evidence type="ECO:0000313" key="3">
    <source>
        <dbReference type="Proteomes" id="UP000004367"/>
    </source>
</evidence>
<evidence type="ECO:0000313" key="2">
    <source>
        <dbReference type="EMBL" id="GAB47115.1"/>
    </source>
</evidence>
<comment type="caution">
    <text evidence="2">The sequence shown here is derived from an EMBL/GenBank/DDBJ whole genome shotgun (WGS) entry which is preliminary data.</text>
</comment>
<dbReference type="InterPro" id="IPR012338">
    <property type="entry name" value="Beta-lactam/transpept-like"/>
</dbReference>
<protein>
    <recommendedName>
        <fullName evidence="4">Serine hydrolase</fullName>
    </recommendedName>
</protein>
<feature type="region of interest" description="Disordered" evidence="1">
    <location>
        <begin position="1"/>
        <end position="46"/>
    </location>
</feature>
<dbReference type="AlphaFoldDB" id="H5UN07"/>
<evidence type="ECO:0000256" key="1">
    <source>
        <dbReference type="SAM" id="MobiDB-lite"/>
    </source>
</evidence>
<dbReference type="Gene3D" id="3.40.710.10">
    <property type="entry name" value="DD-peptidase/beta-lactamase superfamily"/>
    <property type="match status" value="1"/>
</dbReference>
<evidence type="ECO:0008006" key="4">
    <source>
        <dbReference type="Google" id="ProtNLM"/>
    </source>
</evidence>
<feature type="compositionally biased region" description="Polar residues" evidence="1">
    <location>
        <begin position="18"/>
        <end position="28"/>
    </location>
</feature>
<sequence length="282" mass="28968">MDTMPTTPAPDAARGSGLSATLRGSSATPLAPTASPVTPARSDRATTADLHAAYTRDLGDLAERSGVAIVPVGGADAVRLGTVTEDVAWSTIKVPVVLAAERESGWPAVQERAHGAITVSDNDDAAALWAGLGEGRTAAAKVEAVLADVGDTTRVNPEVTRAGFSPFGQTRWSTTSQATTMARLRCRSDANRALDLMTRVVPAQRWGLGRAPGAPVKGGWGPLPGGGYLVRQMAVIPTSGGEAGIAVIVRHPGGFESGTKDLDRIARWLDAHGADLPGGHCA</sequence>